<keyword evidence="1" id="KW-1133">Transmembrane helix</keyword>
<name>A9WAC2_CHLAA</name>
<keyword evidence="1" id="KW-0812">Transmembrane</keyword>
<sequence length="98" mass="10678">MNRRLLDLLREGIALLGGALGGLLVVRLVLKLLAARPDSPAVTWLYHLTDPIVAALAMMDRDQPRFGAILELSTLATLVLIVSLTALIWVGLGRMQHQ</sequence>
<accession>A9WAC2</accession>
<reference evidence="3" key="1">
    <citation type="journal article" date="2011" name="BMC Genomics">
        <title>Complete genome sequence of the filamentous anoxygenic phototrophic bacterium Chloroflexus aurantiacus.</title>
        <authorList>
            <person name="Tang K.H."/>
            <person name="Barry K."/>
            <person name="Chertkov O."/>
            <person name="Dalin E."/>
            <person name="Han C.S."/>
            <person name="Hauser L.J."/>
            <person name="Honchak B.M."/>
            <person name="Karbach L.E."/>
            <person name="Land M.L."/>
            <person name="Lapidus A."/>
            <person name="Larimer F.W."/>
            <person name="Mikhailova N."/>
            <person name="Pitluck S."/>
            <person name="Pierson B.K."/>
            <person name="Blankenship R.E."/>
        </authorList>
    </citation>
    <scope>NUCLEOTIDE SEQUENCE [LARGE SCALE GENOMIC DNA]</scope>
    <source>
        <strain evidence="3">ATCC 29366 / DSM 635 / J-10-fl</strain>
    </source>
</reference>
<dbReference type="EnsemblBacteria" id="ABY34681">
    <property type="protein sequence ID" value="ABY34681"/>
    <property type="gene ID" value="Caur_1453"/>
</dbReference>
<organism evidence="2 3">
    <name type="scientific">Chloroflexus aurantiacus (strain ATCC 29366 / DSM 635 / J-10-fl)</name>
    <dbReference type="NCBI Taxonomy" id="324602"/>
    <lineage>
        <taxon>Bacteria</taxon>
        <taxon>Bacillati</taxon>
        <taxon>Chloroflexota</taxon>
        <taxon>Chloroflexia</taxon>
        <taxon>Chloroflexales</taxon>
        <taxon>Chloroflexineae</taxon>
        <taxon>Chloroflexaceae</taxon>
        <taxon>Chloroflexus</taxon>
    </lineage>
</organism>
<dbReference type="HOGENOM" id="CLU_2328658_0_0_0"/>
<proteinExistence type="predicted"/>
<evidence type="ECO:0000256" key="1">
    <source>
        <dbReference type="SAM" id="Phobius"/>
    </source>
</evidence>
<feature type="transmembrane region" description="Helical" evidence="1">
    <location>
        <begin position="68"/>
        <end position="92"/>
    </location>
</feature>
<keyword evidence="3" id="KW-1185">Reference proteome</keyword>
<dbReference type="RefSeq" id="WP_012257337.1">
    <property type="nucleotide sequence ID" value="NC_010175.1"/>
</dbReference>
<keyword evidence="1" id="KW-0472">Membrane</keyword>
<dbReference type="Proteomes" id="UP000002008">
    <property type="component" value="Chromosome"/>
</dbReference>
<evidence type="ECO:0000313" key="3">
    <source>
        <dbReference type="Proteomes" id="UP000002008"/>
    </source>
</evidence>
<dbReference type="KEGG" id="cau:Caur_1453"/>
<gene>
    <name evidence="2" type="ordered locus">Caur_1453</name>
</gene>
<dbReference type="AlphaFoldDB" id="A9WAC2"/>
<dbReference type="InParanoid" id="A9WAC2"/>
<feature type="transmembrane region" description="Helical" evidence="1">
    <location>
        <begin position="12"/>
        <end position="30"/>
    </location>
</feature>
<dbReference type="PATRIC" id="fig|324602.8.peg.1654"/>
<dbReference type="EMBL" id="CP000909">
    <property type="protein sequence ID" value="ABY34681.1"/>
    <property type="molecule type" value="Genomic_DNA"/>
</dbReference>
<evidence type="ECO:0000313" key="2">
    <source>
        <dbReference type="EMBL" id="ABY34681.1"/>
    </source>
</evidence>
<evidence type="ECO:0008006" key="4">
    <source>
        <dbReference type="Google" id="ProtNLM"/>
    </source>
</evidence>
<protein>
    <recommendedName>
        <fullName evidence="4">YggT family protein</fullName>
    </recommendedName>
</protein>
<dbReference type="eggNOG" id="ENOG502ZJJT">
    <property type="taxonomic scope" value="Bacteria"/>
</dbReference>